<dbReference type="RefSeq" id="WP_056960250.1">
    <property type="nucleotide sequence ID" value="NZ_AZFQ01000026.1"/>
</dbReference>
<dbReference type="Pfam" id="PF04452">
    <property type="entry name" value="Methyltrans_RNA"/>
    <property type="match status" value="1"/>
</dbReference>
<keyword evidence="15" id="KW-1185">Reference proteome</keyword>
<proteinExistence type="inferred from homology"/>
<dbReference type="STRING" id="1423801.FD50_GL000131"/>
<evidence type="ECO:0000256" key="3">
    <source>
        <dbReference type="ARBA" id="ARBA00012328"/>
    </source>
</evidence>
<gene>
    <name evidence="14" type="ORF">FD50_GL000131</name>
</gene>
<dbReference type="NCBIfam" id="TIGR00046">
    <property type="entry name" value="RsmE family RNA methyltransferase"/>
    <property type="match status" value="1"/>
</dbReference>
<dbReference type="AlphaFoldDB" id="A0A0R1VC51"/>
<keyword evidence="6 12" id="KW-0698">rRNA processing</keyword>
<comment type="similarity">
    <text evidence="2 12">Belongs to the RNA methyltransferase RsmE family.</text>
</comment>
<evidence type="ECO:0000259" key="13">
    <source>
        <dbReference type="Pfam" id="PF04452"/>
    </source>
</evidence>
<keyword evidence="5 12" id="KW-0963">Cytoplasm</keyword>
<dbReference type="Proteomes" id="UP000051166">
    <property type="component" value="Unassembled WGS sequence"/>
</dbReference>
<reference evidence="14 15" key="1">
    <citation type="journal article" date="2015" name="Genome Announc.">
        <title>Expanding the biotechnology potential of lactobacilli through comparative genomics of 213 strains and associated genera.</title>
        <authorList>
            <person name="Sun Z."/>
            <person name="Harris H.M."/>
            <person name="McCann A."/>
            <person name="Guo C."/>
            <person name="Argimon S."/>
            <person name="Zhang W."/>
            <person name="Yang X."/>
            <person name="Jeffery I.B."/>
            <person name="Cooney J.C."/>
            <person name="Kagawa T.F."/>
            <person name="Liu W."/>
            <person name="Song Y."/>
            <person name="Salvetti E."/>
            <person name="Wrobel A."/>
            <person name="Rasinkangas P."/>
            <person name="Parkhill J."/>
            <person name="Rea M.C."/>
            <person name="O'Sullivan O."/>
            <person name="Ritari J."/>
            <person name="Douillard F.P."/>
            <person name="Paul Ross R."/>
            <person name="Yang R."/>
            <person name="Briner A.E."/>
            <person name="Felis G.E."/>
            <person name="de Vos W.M."/>
            <person name="Barrangou R."/>
            <person name="Klaenhammer T.R."/>
            <person name="Caufield P.W."/>
            <person name="Cui Y."/>
            <person name="Zhang H."/>
            <person name="O'Toole P.W."/>
        </authorList>
    </citation>
    <scope>NUCLEOTIDE SEQUENCE [LARGE SCALE GENOMIC DNA]</scope>
    <source>
        <strain evidence="14 15">DSM 16230</strain>
    </source>
</reference>
<evidence type="ECO:0000256" key="6">
    <source>
        <dbReference type="ARBA" id="ARBA00022552"/>
    </source>
</evidence>
<dbReference type="GO" id="GO:0070042">
    <property type="term" value="F:rRNA (uridine-N3-)-methyltransferase activity"/>
    <property type="evidence" value="ECO:0007669"/>
    <property type="project" value="TreeGrafter"/>
</dbReference>
<comment type="catalytic activity">
    <reaction evidence="11 12">
        <text>uridine(1498) in 16S rRNA + S-adenosyl-L-methionine = N(3)-methyluridine(1498) in 16S rRNA + S-adenosyl-L-homocysteine + H(+)</text>
        <dbReference type="Rhea" id="RHEA:42920"/>
        <dbReference type="Rhea" id="RHEA-COMP:10283"/>
        <dbReference type="Rhea" id="RHEA-COMP:10284"/>
        <dbReference type="ChEBI" id="CHEBI:15378"/>
        <dbReference type="ChEBI" id="CHEBI:57856"/>
        <dbReference type="ChEBI" id="CHEBI:59789"/>
        <dbReference type="ChEBI" id="CHEBI:65315"/>
        <dbReference type="ChEBI" id="CHEBI:74502"/>
        <dbReference type="EC" id="2.1.1.193"/>
    </reaction>
</comment>
<comment type="function">
    <text evidence="10 12">Specifically methylates the N3 position of the uracil ring of uridine 1498 (m3U1498) in 16S rRNA. Acts on the fully assembled 30S ribosomal subunit.</text>
</comment>
<dbReference type="PANTHER" id="PTHR30027:SF3">
    <property type="entry name" value="16S RRNA (URACIL(1498)-N(3))-METHYLTRANSFERASE"/>
    <property type="match status" value="1"/>
</dbReference>
<dbReference type="SUPFAM" id="SSF75217">
    <property type="entry name" value="alpha/beta knot"/>
    <property type="match status" value="1"/>
</dbReference>
<dbReference type="InterPro" id="IPR029026">
    <property type="entry name" value="tRNA_m1G_MTases_N"/>
</dbReference>
<dbReference type="Gene3D" id="3.40.1280.10">
    <property type="match status" value="1"/>
</dbReference>
<dbReference type="InterPro" id="IPR015947">
    <property type="entry name" value="PUA-like_sf"/>
</dbReference>
<dbReference type="GeneID" id="98307595"/>
<keyword evidence="8 12" id="KW-0808">Transferase</keyword>
<evidence type="ECO:0000256" key="10">
    <source>
        <dbReference type="ARBA" id="ARBA00025699"/>
    </source>
</evidence>
<keyword evidence="7 12" id="KW-0489">Methyltransferase</keyword>
<evidence type="ECO:0000256" key="11">
    <source>
        <dbReference type="ARBA" id="ARBA00047944"/>
    </source>
</evidence>
<comment type="caution">
    <text evidence="14">The sequence shown here is derived from an EMBL/GenBank/DDBJ whole genome shotgun (WGS) entry which is preliminary data.</text>
</comment>
<name>A0A0R1VC51_9LACO</name>
<evidence type="ECO:0000256" key="7">
    <source>
        <dbReference type="ARBA" id="ARBA00022603"/>
    </source>
</evidence>
<protein>
    <recommendedName>
        <fullName evidence="4 12">Ribosomal RNA small subunit methyltransferase E</fullName>
        <ecNumber evidence="3 12">2.1.1.193</ecNumber>
    </recommendedName>
</protein>
<accession>A0A0R1VC51</accession>
<evidence type="ECO:0000256" key="2">
    <source>
        <dbReference type="ARBA" id="ARBA00005528"/>
    </source>
</evidence>
<dbReference type="EC" id="2.1.1.193" evidence="3 12"/>
<dbReference type="PANTHER" id="PTHR30027">
    <property type="entry name" value="RIBOSOMAL RNA SMALL SUBUNIT METHYLTRANSFERASE E"/>
    <property type="match status" value="1"/>
</dbReference>
<evidence type="ECO:0000256" key="12">
    <source>
        <dbReference type="PIRNR" id="PIRNR015601"/>
    </source>
</evidence>
<dbReference type="InterPro" id="IPR046886">
    <property type="entry name" value="RsmE_MTase_dom"/>
</dbReference>
<evidence type="ECO:0000313" key="15">
    <source>
        <dbReference type="Proteomes" id="UP000051166"/>
    </source>
</evidence>
<dbReference type="PATRIC" id="fig|1423801.4.peg.132"/>
<comment type="subcellular location">
    <subcellularLocation>
        <location evidence="1 12">Cytoplasm</location>
    </subcellularLocation>
</comment>
<dbReference type="GO" id="GO:0070475">
    <property type="term" value="P:rRNA base methylation"/>
    <property type="evidence" value="ECO:0007669"/>
    <property type="project" value="TreeGrafter"/>
</dbReference>
<dbReference type="InterPro" id="IPR006700">
    <property type="entry name" value="RsmE"/>
</dbReference>
<dbReference type="InterPro" id="IPR029028">
    <property type="entry name" value="Alpha/beta_knot_MTases"/>
</dbReference>
<dbReference type="NCBIfam" id="NF008691">
    <property type="entry name" value="PRK11713.1-4"/>
    <property type="match status" value="1"/>
</dbReference>
<evidence type="ECO:0000256" key="8">
    <source>
        <dbReference type="ARBA" id="ARBA00022679"/>
    </source>
</evidence>
<sequence>MQRYFVKQADLPELFGLPSEIYQHAIVVMRMKKGDCFEVVTTQKQVLLVELVEVTAQTAKVRVLKRFEHQVELPVRVTLACGLPKKDKAEWIVQKGTELGAANFIFFGGEYSVAKWDSKKQPQKVARLQKIAQNAAEQAHRVVTPQVTFAPRLNKIAFNEFDYKVTAYEEAAKQGEKTVLKRLFEALQAAEKGKQKSLIAVFGPEGGLSATEISDLRAQAFELAGLGPRIMRAETAPLYLLAALSFVLELG</sequence>
<organism evidence="14 15">
    <name type="scientific">Liquorilactobacillus satsumensis DSM 16230 = JCM 12392</name>
    <dbReference type="NCBI Taxonomy" id="1423801"/>
    <lineage>
        <taxon>Bacteria</taxon>
        <taxon>Bacillati</taxon>
        <taxon>Bacillota</taxon>
        <taxon>Bacilli</taxon>
        <taxon>Lactobacillales</taxon>
        <taxon>Lactobacillaceae</taxon>
        <taxon>Liquorilactobacillus</taxon>
    </lineage>
</organism>
<evidence type="ECO:0000313" key="14">
    <source>
        <dbReference type="EMBL" id="KRL99435.1"/>
    </source>
</evidence>
<dbReference type="GO" id="GO:0005737">
    <property type="term" value="C:cytoplasm"/>
    <property type="evidence" value="ECO:0007669"/>
    <property type="project" value="UniProtKB-SubCell"/>
</dbReference>
<dbReference type="PIRSF" id="PIRSF015601">
    <property type="entry name" value="MTase_slr0722"/>
    <property type="match status" value="1"/>
</dbReference>
<evidence type="ECO:0000256" key="4">
    <source>
        <dbReference type="ARBA" id="ARBA00013673"/>
    </source>
</evidence>
<dbReference type="OrthoDB" id="9815641at2"/>
<feature type="domain" description="Ribosomal RNA small subunit methyltransferase E methyltransferase" evidence="13">
    <location>
        <begin position="72"/>
        <end position="244"/>
    </location>
</feature>
<keyword evidence="9 12" id="KW-0949">S-adenosyl-L-methionine</keyword>
<evidence type="ECO:0000256" key="1">
    <source>
        <dbReference type="ARBA" id="ARBA00004496"/>
    </source>
</evidence>
<dbReference type="CDD" id="cd18084">
    <property type="entry name" value="RsmE-like"/>
    <property type="match status" value="1"/>
</dbReference>
<evidence type="ECO:0000256" key="5">
    <source>
        <dbReference type="ARBA" id="ARBA00022490"/>
    </source>
</evidence>
<dbReference type="SUPFAM" id="SSF88697">
    <property type="entry name" value="PUA domain-like"/>
    <property type="match status" value="1"/>
</dbReference>
<dbReference type="EMBL" id="AZFQ01000026">
    <property type="protein sequence ID" value="KRL99435.1"/>
    <property type="molecule type" value="Genomic_DNA"/>
</dbReference>
<evidence type="ECO:0000256" key="9">
    <source>
        <dbReference type="ARBA" id="ARBA00022691"/>
    </source>
</evidence>